<evidence type="ECO:0000313" key="3">
    <source>
        <dbReference type="EMBL" id="MBE9075949.1"/>
    </source>
</evidence>
<dbReference type="Pfam" id="PF10400">
    <property type="entry name" value="Vir_act_alpha_C"/>
    <property type="match status" value="1"/>
</dbReference>
<dbReference type="Gene3D" id="1.10.10.10">
    <property type="entry name" value="Winged helix-like DNA-binding domain superfamily/Winged helix DNA-binding domain"/>
    <property type="match status" value="1"/>
</dbReference>
<dbReference type="InterPro" id="IPR036390">
    <property type="entry name" value="WH_DNA-bd_sf"/>
</dbReference>
<feature type="domain" description="Transcription regulator PadR N-terminal" evidence="1">
    <location>
        <begin position="7"/>
        <end position="81"/>
    </location>
</feature>
<organism evidence="3 4">
    <name type="scientific">Vasconcelosia minhoensis LEGE 07310</name>
    <dbReference type="NCBI Taxonomy" id="915328"/>
    <lineage>
        <taxon>Bacteria</taxon>
        <taxon>Bacillati</taxon>
        <taxon>Cyanobacteriota</taxon>
        <taxon>Cyanophyceae</taxon>
        <taxon>Nodosilineales</taxon>
        <taxon>Cymatolegaceae</taxon>
        <taxon>Vasconcelosia</taxon>
        <taxon>Vasconcelosia minhoensis</taxon>
    </lineage>
</organism>
<dbReference type="PANTHER" id="PTHR43252:SF4">
    <property type="entry name" value="TRANSCRIPTIONAL REGULATORY PROTEIN"/>
    <property type="match status" value="1"/>
</dbReference>
<reference evidence="3" key="1">
    <citation type="submission" date="2020-10" db="EMBL/GenBank/DDBJ databases">
        <authorList>
            <person name="Castelo-Branco R."/>
            <person name="Eusebio N."/>
            <person name="Adriana R."/>
            <person name="Vieira A."/>
            <person name="Brugerolle De Fraissinette N."/>
            <person name="Rezende De Castro R."/>
            <person name="Schneider M.P."/>
            <person name="Vasconcelos V."/>
            <person name="Leao P.N."/>
        </authorList>
    </citation>
    <scope>NUCLEOTIDE SEQUENCE</scope>
    <source>
        <strain evidence="3">LEGE 07310</strain>
    </source>
</reference>
<comment type="caution">
    <text evidence="3">The sequence shown here is derived from an EMBL/GenBank/DDBJ whole genome shotgun (WGS) entry which is preliminary data.</text>
</comment>
<sequence>MALSHAILAALIECPCSGYDLAKRFDGSVGFFWNASHQQIYRELSRLEAEGQITAEKIEQDGRPNKKLYSITATGKALLQEWIAQPAEVSPVKDDLLVKLFSGHIAPRETILQKLKEHYQQHRAKLEGYQAIAQQHFSDPAQLSEARRFQFLTLRAGIRHEMAWMTWCGEAMSFLTEPAETENTYQSSLYVRDDLAE</sequence>
<dbReference type="EMBL" id="JADEXG010000002">
    <property type="protein sequence ID" value="MBE9075949.1"/>
    <property type="molecule type" value="Genomic_DNA"/>
</dbReference>
<proteinExistence type="predicted"/>
<dbReference type="PANTHER" id="PTHR43252">
    <property type="entry name" value="TRANSCRIPTIONAL REGULATOR YQJI"/>
    <property type="match status" value="1"/>
</dbReference>
<gene>
    <name evidence="3" type="ORF">IQ241_01320</name>
</gene>
<accession>A0A8J7DQ58</accession>
<dbReference type="Gene3D" id="6.10.140.190">
    <property type="match status" value="1"/>
</dbReference>
<name>A0A8J7DQ58_9CYAN</name>
<evidence type="ECO:0000259" key="1">
    <source>
        <dbReference type="Pfam" id="PF03551"/>
    </source>
</evidence>
<dbReference type="InterPro" id="IPR036388">
    <property type="entry name" value="WH-like_DNA-bd_sf"/>
</dbReference>
<dbReference type="InterPro" id="IPR005149">
    <property type="entry name" value="Tscrpt_reg_PadR_N"/>
</dbReference>
<feature type="domain" description="Transcription regulator PadR C-terminal" evidence="2">
    <location>
        <begin position="92"/>
        <end position="175"/>
    </location>
</feature>
<protein>
    <submittedName>
        <fullName evidence="3">PadR family transcriptional regulator</fullName>
    </submittedName>
</protein>
<evidence type="ECO:0000259" key="2">
    <source>
        <dbReference type="Pfam" id="PF10400"/>
    </source>
</evidence>
<dbReference type="Proteomes" id="UP000636505">
    <property type="component" value="Unassembled WGS sequence"/>
</dbReference>
<dbReference type="AlphaFoldDB" id="A0A8J7DQ58"/>
<dbReference type="RefSeq" id="WP_193904615.1">
    <property type="nucleotide sequence ID" value="NZ_JADEXG010000002.1"/>
</dbReference>
<dbReference type="InterPro" id="IPR018309">
    <property type="entry name" value="Tscrpt_reg_PadR_C"/>
</dbReference>
<dbReference type="Pfam" id="PF03551">
    <property type="entry name" value="PadR"/>
    <property type="match status" value="1"/>
</dbReference>
<keyword evidence="4" id="KW-1185">Reference proteome</keyword>
<evidence type="ECO:0000313" key="4">
    <source>
        <dbReference type="Proteomes" id="UP000636505"/>
    </source>
</evidence>
<dbReference type="SUPFAM" id="SSF46785">
    <property type="entry name" value="Winged helix' DNA-binding domain"/>
    <property type="match status" value="1"/>
</dbReference>